<evidence type="ECO:0000313" key="2">
    <source>
        <dbReference type="Proteomes" id="UP000285262"/>
    </source>
</evidence>
<proteinExistence type="predicted"/>
<dbReference type="RefSeq" id="WP_117565728.1">
    <property type="nucleotide sequence ID" value="NZ_JBLEQK010000005.1"/>
</dbReference>
<comment type="caution">
    <text evidence="1">The sequence shown here is derived from an EMBL/GenBank/DDBJ whole genome shotgun (WGS) entry which is preliminary data.</text>
</comment>
<protein>
    <recommendedName>
        <fullName evidence="3">Bacteriophage abortive infection AbiH</fullName>
    </recommendedName>
</protein>
<dbReference type="AlphaFoldDB" id="A0A415FL91"/>
<reference evidence="1 2" key="1">
    <citation type="submission" date="2018-08" db="EMBL/GenBank/DDBJ databases">
        <title>A genome reference for cultivated species of the human gut microbiota.</title>
        <authorList>
            <person name="Zou Y."/>
            <person name="Xue W."/>
            <person name="Luo G."/>
        </authorList>
    </citation>
    <scope>NUCLEOTIDE SEQUENCE [LARGE SCALE GENOMIC DNA]</scope>
    <source>
        <strain evidence="1 2">AF45-19</strain>
    </source>
</reference>
<sequence length="373" mass="43498">MSPWNNQLIILGNGFDLECQLRSQFDDYFQTRMEKPWLCEPYAQWKENPDDPENLWDHIFAFEKENNPKSWKDVEAVILKWVSCKGMNDYVEIIHPIQKRYSFLQKVKALGGWPLPSSLPERISYIKDEDAFRNLLFEELQLMEKAFEVFLTKEAASLDYIRKSCNLFRVLRDADTEEDPRDTSNYILSFNYTVPQPDKIDSSLSDFRIACWRNVHGRLGKDHIIFGIDMNQLPNQQKSNPAVLQFTKTYRVLRQSGDTSVKEESVGLLEPYRIGENFNTIKVYGHSLGQADYSYFKAIFDRIDLYGSNTKLLFYFPSDHPYIKDGLYQQITGLLTAYGESMPDRSRGDNLMHKMLLEGRLALSELIVPDLES</sequence>
<evidence type="ECO:0008006" key="3">
    <source>
        <dbReference type="Google" id="ProtNLM"/>
    </source>
</evidence>
<gene>
    <name evidence="1" type="ORF">DW072_09550</name>
</gene>
<accession>A0A415FL91</accession>
<dbReference type="EMBL" id="QRNG01000028">
    <property type="protein sequence ID" value="RHK23656.1"/>
    <property type="molecule type" value="Genomic_DNA"/>
</dbReference>
<evidence type="ECO:0000313" key="1">
    <source>
        <dbReference type="EMBL" id="RHK23656.1"/>
    </source>
</evidence>
<dbReference type="InterPro" id="IPR025935">
    <property type="entry name" value="AbiH"/>
</dbReference>
<organism evidence="1 2">
    <name type="scientific">Bifidobacterium adolescentis</name>
    <dbReference type="NCBI Taxonomy" id="1680"/>
    <lineage>
        <taxon>Bacteria</taxon>
        <taxon>Bacillati</taxon>
        <taxon>Actinomycetota</taxon>
        <taxon>Actinomycetes</taxon>
        <taxon>Bifidobacteriales</taxon>
        <taxon>Bifidobacteriaceae</taxon>
        <taxon>Bifidobacterium</taxon>
    </lineage>
</organism>
<dbReference type="Proteomes" id="UP000285262">
    <property type="component" value="Unassembled WGS sequence"/>
</dbReference>
<name>A0A415FL91_BIFAD</name>
<dbReference type="Pfam" id="PF14253">
    <property type="entry name" value="AbiH"/>
    <property type="match status" value="1"/>
</dbReference>